<dbReference type="OrthoDB" id="5621705at2"/>
<keyword evidence="1" id="KW-0812">Transmembrane</keyword>
<dbReference type="Proteomes" id="UP000031637">
    <property type="component" value="Chromosome"/>
</dbReference>
<dbReference type="EMBL" id="AP012547">
    <property type="protein sequence ID" value="BAO28580.1"/>
    <property type="molecule type" value="Genomic_DNA"/>
</dbReference>
<reference evidence="2 3" key="1">
    <citation type="journal article" date="2014" name="Syst. Appl. Microbiol.">
        <title>Complete genomes of freshwater sulfur oxidizers Sulfuricella denitrificans skB26 and Sulfuritalea hydrogenivorans sk43H: genetic insights into the sulfur oxidation pathway of betaproteobacteria.</title>
        <authorList>
            <person name="Watanabe T."/>
            <person name="Kojima H."/>
            <person name="Fukui M."/>
        </authorList>
    </citation>
    <scope>NUCLEOTIDE SEQUENCE [LARGE SCALE GENOMIC DNA]</scope>
    <source>
        <strain evidence="2">DSM22779</strain>
    </source>
</reference>
<dbReference type="Pfam" id="PF09955">
    <property type="entry name" value="DUF2189"/>
    <property type="match status" value="1"/>
</dbReference>
<evidence type="ECO:0000313" key="2">
    <source>
        <dbReference type="EMBL" id="BAO28580.1"/>
    </source>
</evidence>
<name>W0SCU4_9PROT</name>
<evidence type="ECO:0000256" key="1">
    <source>
        <dbReference type="SAM" id="Phobius"/>
    </source>
</evidence>
<keyword evidence="3" id="KW-1185">Reference proteome</keyword>
<feature type="transmembrane region" description="Helical" evidence="1">
    <location>
        <begin position="42"/>
        <end position="61"/>
    </location>
</feature>
<accession>W0SCU4</accession>
<dbReference type="InterPro" id="IPR018692">
    <property type="entry name" value="DUF2189"/>
</dbReference>
<keyword evidence="1" id="KW-0472">Membrane</keyword>
<protein>
    <submittedName>
        <fullName evidence="2">Integral membrane protein</fullName>
    </submittedName>
</protein>
<dbReference type="STRING" id="1223802.SUTH_00770"/>
<dbReference type="HOGENOM" id="CLU_067791_0_0_4"/>
<dbReference type="KEGG" id="shd:SUTH_00770"/>
<dbReference type="RefSeq" id="WP_052473185.1">
    <property type="nucleotide sequence ID" value="NZ_AP012547.1"/>
</dbReference>
<keyword evidence="1" id="KW-1133">Transmembrane helix</keyword>
<dbReference type="AlphaFoldDB" id="W0SCU4"/>
<proteinExistence type="predicted"/>
<gene>
    <name evidence="2" type="ORF">SUTH_00770</name>
</gene>
<feature type="transmembrane region" description="Helical" evidence="1">
    <location>
        <begin position="115"/>
        <end position="142"/>
    </location>
</feature>
<feature type="transmembrane region" description="Helical" evidence="1">
    <location>
        <begin position="163"/>
        <end position="185"/>
    </location>
</feature>
<feature type="transmembrane region" description="Helical" evidence="1">
    <location>
        <begin position="68"/>
        <end position="88"/>
    </location>
</feature>
<evidence type="ECO:0000313" key="3">
    <source>
        <dbReference type="Proteomes" id="UP000031637"/>
    </source>
</evidence>
<organism evidence="2 3">
    <name type="scientific">Sulfuritalea hydrogenivorans sk43H</name>
    <dbReference type="NCBI Taxonomy" id="1223802"/>
    <lineage>
        <taxon>Bacteria</taxon>
        <taxon>Pseudomonadati</taxon>
        <taxon>Pseudomonadota</taxon>
        <taxon>Betaproteobacteria</taxon>
        <taxon>Nitrosomonadales</taxon>
        <taxon>Sterolibacteriaceae</taxon>
        <taxon>Sulfuritalea</taxon>
    </lineage>
</organism>
<sequence length="258" mass="27737">MNDPVAVLPAPTPGLPKVRRIGFSAPLKWLGLGWRDLWRQPAASLFYGIAIAVTGAVILGVTANLAYLFAAAITGFLLVAPMLAAGLYELSRRYLANEPASLPDSMLAWKRNPSALVSFGLLSILAGTAWQVASIVIVALFYKGSALQPLAMMIEVLINPQHYLMFFIYICAGGVFAAVVFALSVVSMPMLVDRRCELLCALTTSINAVAENPLPLAFWAFVIMLLTGLGFATALVGLVIVMPWLGHASFHAYKELVE</sequence>
<feature type="transmembrane region" description="Helical" evidence="1">
    <location>
        <begin position="216"/>
        <end position="245"/>
    </location>
</feature>